<feature type="binding site" evidence="11">
    <location>
        <position position="199"/>
    </location>
    <ligand>
        <name>[4Fe-4S] cluster</name>
        <dbReference type="ChEBI" id="CHEBI:49883"/>
    </ligand>
</feature>
<feature type="binding site" evidence="11">
    <location>
        <position position="192"/>
    </location>
    <ligand>
        <name>[4Fe-4S] cluster</name>
        <dbReference type="ChEBI" id="CHEBI:49883"/>
    </ligand>
</feature>
<dbReference type="Gene3D" id="1.10.1670.10">
    <property type="entry name" value="Helix-hairpin-Helix base-excision DNA repair enzymes (C-terminal)"/>
    <property type="match status" value="1"/>
</dbReference>
<dbReference type="InterPro" id="IPR011257">
    <property type="entry name" value="DNA_glycosylase"/>
</dbReference>
<organism evidence="13 14">
    <name type="scientific">Candidatus Mancarchaeum acidiphilum</name>
    <dbReference type="NCBI Taxonomy" id="1920749"/>
    <lineage>
        <taxon>Archaea</taxon>
        <taxon>Candidatus Micrarchaeota</taxon>
        <taxon>Candidatus Mancarchaeum</taxon>
    </lineage>
</organism>
<feature type="binding site" evidence="11">
    <location>
        <position position="208"/>
    </location>
    <ligand>
        <name>[4Fe-4S] cluster</name>
        <dbReference type="ChEBI" id="CHEBI:49883"/>
    </ligand>
</feature>
<proteinExistence type="inferred from homology"/>
<keyword evidence="11" id="KW-0456">Lyase</keyword>
<dbReference type="GO" id="GO:0003677">
    <property type="term" value="F:DNA binding"/>
    <property type="evidence" value="ECO:0007669"/>
    <property type="project" value="UniProtKB-UniRule"/>
</dbReference>
<dbReference type="RefSeq" id="WP_088820368.1">
    <property type="nucleotide sequence ID" value="NZ_CP019964.1"/>
</dbReference>
<comment type="function">
    <text evidence="11">DNA repair enzyme that has both DNA N-glycosylase activity and AP-lyase activity. The DNA N-glycosylase activity releases various damaged pyrimidines from DNA by cleaving the N-glycosidic bond, leaving an AP (apurinic/apyrimidinic) site. The AP-lyase activity cleaves the phosphodiester bond 3' to the AP site by a beta-elimination, leaving a 3'-terminal unsaturated sugar and a product with a terminal 5'-phosphate.</text>
</comment>
<dbReference type="PROSITE" id="PS01155">
    <property type="entry name" value="ENDONUCLEASE_III_2"/>
    <property type="match status" value="1"/>
</dbReference>
<gene>
    <name evidence="11" type="primary">nth</name>
    <name evidence="13" type="ORF">Mia14_0810</name>
</gene>
<keyword evidence="3 11" id="KW-0479">Metal-binding</keyword>
<evidence type="ECO:0000256" key="11">
    <source>
        <dbReference type="HAMAP-Rule" id="MF_00942"/>
    </source>
</evidence>
<keyword evidence="4 11" id="KW-0227">DNA damage</keyword>
<keyword evidence="13" id="KW-0540">Nuclease</keyword>
<reference evidence="13 14" key="1">
    <citation type="journal article" date="2017" name="Nat. Commun.">
        <title>'ARMAN' archaea depend on association with euryarchaeal host in culture and in situ.</title>
        <authorList>
            <person name="Golyshina O."/>
            <person name="Toshchakov S."/>
            <person name="Makarova K."/>
            <person name="Gavrilov S."/>
            <person name="Korzhenkov A."/>
            <person name="La Cono V."/>
            <person name="Arcadi E."/>
            <person name="Nechitaylo T."/>
            <person name="Ferrer M."/>
            <person name="Kublanov I."/>
            <person name="Wolf Y."/>
            <person name="Yakimov M."/>
            <person name="Golyshin P."/>
            <person name="Slesarev A."/>
            <person name="Kozyavkin S."/>
        </authorList>
    </citation>
    <scope>NUCLEOTIDE SEQUENCE [LARGE SCALE GENOMIC DNA]</scope>
    <source>
        <strain evidence="13 14">Mia14</strain>
    </source>
</reference>
<dbReference type="SUPFAM" id="SSF48150">
    <property type="entry name" value="DNA-glycosylase"/>
    <property type="match status" value="1"/>
</dbReference>
<keyword evidence="8 11" id="KW-0234">DNA repair</keyword>
<dbReference type="Pfam" id="PF00633">
    <property type="entry name" value="HHH"/>
    <property type="match status" value="1"/>
</dbReference>
<evidence type="ECO:0000256" key="7">
    <source>
        <dbReference type="ARBA" id="ARBA00023014"/>
    </source>
</evidence>
<dbReference type="Pfam" id="PF00730">
    <property type="entry name" value="HhH-GPD"/>
    <property type="match status" value="1"/>
</dbReference>
<dbReference type="GO" id="GO:0141016">
    <property type="term" value="F:G/T mismatch-specific thymine-DNA glycosylase activity"/>
    <property type="evidence" value="ECO:0007669"/>
    <property type="project" value="UniProtKB-EC"/>
</dbReference>
<dbReference type="FunFam" id="1.10.340.30:FF:000001">
    <property type="entry name" value="Endonuclease III"/>
    <property type="match status" value="1"/>
</dbReference>
<dbReference type="GO" id="GO:0046872">
    <property type="term" value="F:metal ion binding"/>
    <property type="evidence" value="ECO:0007669"/>
    <property type="project" value="UniProtKB-KW"/>
</dbReference>
<dbReference type="Proteomes" id="UP000197679">
    <property type="component" value="Chromosome"/>
</dbReference>
<keyword evidence="14" id="KW-1185">Reference proteome</keyword>
<dbReference type="OrthoDB" id="84708at2157"/>
<feature type="binding site" evidence="11">
    <location>
        <position position="202"/>
    </location>
    <ligand>
        <name>[4Fe-4S] cluster</name>
        <dbReference type="ChEBI" id="CHEBI:49883"/>
    </ligand>
</feature>
<evidence type="ECO:0000256" key="3">
    <source>
        <dbReference type="ARBA" id="ARBA00022723"/>
    </source>
</evidence>
<comment type="catalytic activity">
    <reaction evidence="10">
        <text>Hydrolyzes mismatched double-stranded DNA and polynucleotides, releasing free thymine.</text>
        <dbReference type="EC" id="3.2.2.29"/>
    </reaction>
</comment>
<dbReference type="InterPro" id="IPR005759">
    <property type="entry name" value="Nth"/>
</dbReference>
<dbReference type="AlphaFoldDB" id="A0A218NNR5"/>
<dbReference type="GeneID" id="33314359"/>
<comment type="catalytic activity">
    <reaction evidence="11">
        <text>2'-deoxyribonucleotide-(2'-deoxyribose 5'-phosphate)-2'-deoxyribonucleotide-DNA = a 3'-end 2'-deoxyribonucleotide-(2,3-dehydro-2,3-deoxyribose 5'-phosphate)-DNA + a 5'-end 5'-phospho-2'-deoxyribonucleoside-DNA + H(+)</text>
        <dbReference type="Rhea" id="RHEA:66592"/>
        <dbReference type="Rhea" id="RHEA-COMP:13180"/>
        <dbReference type="Rhea" id="RHEA-COMP:16897"/>
        <dbReference type="Rhea" id="RHEA-COMP:17067"/>
        <dbReference type="ChEBI" id="CHEBI:15378"/>
        <dbReference type="ChEBI" id="CHEBI:136412"/>
        <dbReference type="ChEBI" id="CHEBI:157695"/>
        <dbReference type="ChEBI" id="CHEBI:167181"/>
        <dbReference type="EC" id="4.2.99.18"/>
    </reaction>
</comment>
<accession>A0A218NNR5</accession>
<dbReference type="GO" id="GO:0006285">
    <property type="term" value="P:base-excision repair, AP site formation"/>
    <property type="evidence" value="ECO:0007669"/>
    <property type="project" value="TreeGrafter"/>
</dbReference>
<dbReference type="HAMAP" id="MF_00942">
    <property type="entry name" value="Nth"/>
    <property type="match status" value="1"/>
</dbReference>
<comment type="cofactor">
    <cofactor evidence="11">
        <name>[4Fe-4S] cluster</name>
        <dbReference type="ChEBI" id="CHEBI:49883"/>
    </cofactor>
    <text evidence="11">Binds 1 [4Fe-4S] cluster.</text>
</comment>
<dbReference type="InterPro" id="IPR004036">
    <property type="entry name" value="Endonuclease-III-like_CS2"/>
</dbReference>
<dbReference type="PIRSF" id="PIRSF001435">
    <property type="entry name" value="Nth"/>
    <property type="match status" value="1"/>
</dbReference>
<keyword evidence="11" id="KW-0238">DNA-binding</keyword>
<evidence type="ECO:0000256" key="8">
    <source>
        <dbReference type="ARBA" id="ARBA00023204"/>
    </source>
</evidence>
<evidence type="ECO:0000256" key="4">
    <source>
        <dbReference type="ARBA" id="ARBA00022763"/>
    </source>
</evidence>
<comment type="similarity">
    <text evidence="1 11">Belongs to the Nth/MutY family.</text>
</comment>
<sequence length="226" mass="25548">MKVKSRRFIGLVIKRLKAAYPDQMHTQLEYSNKWELLIAVILSAQTTDVSVNKVTKKLFANFPGPEDLLDLKPDDLYPYIRSIGLYRGKSKRLIEAAKMLVSQFDSKVPTNTKDLMKIPGVGRKVANVVLSEGFGINEGIAIDTHCITVSNRLGLANTHNPEVIERVLIKITPKDEWNNISHLFIALGRDTCQARKKICERCVLNDICISSTVKNDTYKNRNIHNI</sequence>
<keyword evidence="2 11" id="KW-0004">4Fe-4S</keyword>
<protein>
    <recommendedName>
        <fullName evidence="11">Endonuclease III</fullName>
        <ecNumber evidence="11">4.2.99.18</ecNumber>
    </recommendedName>
    <alternativeName>
        <fullName evidence="11">DNA-(apurinic or apyrimidinic site) lyase</fullName>
    </alternativeName>
</protein>
<keyword evidence="13" id="KW-0255">Endonuclease</keyword>
<dbReference type="EMBL" id="CP019964">
    <property type="protein sequence ID" value="ASI14102.1"/>
    <property type="molecule type" value="Genomic_DNA"/>
</dbReference>
<dbReference type="InterPro" id="IPR023170">
    <property type="entry name" value="HhH_base_excis_C"/>
</dbReference>
<dbReference type="InterPro" id="IPR003265">
    <property type="entry name" value="HhH-GPD_domain"/>
</dbReference>
<keyword evidence="7 11" id="KW-0411">Iron-sulfur</keyword>
<dbReference type="InterPro" id="IPR000445">
    <property type="entry name" value="HhH_motif"/>
</dbReference>
<evidence type="ECO:0000259" key="12">
    <source>
        <dbReference type="SMART" id="SM00478"/>
    </source>
</evidence>
<evidence type="ECO:0000256" key="6">
    <source>
        <dbReference type="ARBA" id="ARBA00023004"/>
    </source>
</evidence>
<dbReference type="PANTHER" id="PTHR10359">
    <property type="entry name" value="A/G-SPECIFIC ADENINE GLYCOSYLASE/ENDONUCLEASE III"/>
    <property type="match status" value="1"/>
</dbReference>
<feature type="domain" description="HhH-GPD" evidence="12">
    <location>
        <begin position="42"/>
        <end position="190"/>
    </location>
</feature>
<dbReference type="GO" id="GO:0051539">
    <property type="term" value="F:4 iron, 4 sulfur cluster binding"/>
    <property type="evidence" value="ECO:0007669"/>
    <property type="project" value="UniProtKB-UniRule"/>
</dbReference>
<dbReference type="SMART" id="SM00478">
    <property type="entry name" value="ENDO3c"/>
    <property type="match status" value="1"/>
</dbReference>
<dbReference type="EC" id="4.2.99.18" evidence="11"/>
<dbReference type="PANTHER" id="PTHR10359:SF18">
    <property type="entry name" value="ENDONUCLEASE III"/>
    <property type="match status" value="1"/>
</dbReference>
<evidence type="ECO:0000256" key="10">
    <source>
        <dbReference type="ARBA" id="ARBA00052915"/>
    </source>
</evidence>
<evidence type="ECO:0000256" key="2">
    <source>
        <dbReference type="ARBA" id="ARBA00022485"/>
    </source>
</evidence>
<dbReference type="NCBIfam" id="TIGR01083">
    <property type="entry name" value="nth"/>
    <property type="match status" value="1"/>
</dbReference>
<dbReference type="KEGG" id="marh:Mia14_0810"/>
<keyword evidence="6 11" id="KW-0408">Iron</keyword>
<evidence type="ECO:0000313" key="14">
    <source>
        <dbReference type="Proteomes" id="UP000197679"/>
    </source>
</evidence>
<evidence type="ECO:0000256" key="5">
    <source>
        <dbReference type="ARBA" id="ARBA00022801"/>
    </source>
</evidence>
<evidence type="ECO:0000256" key="1">
    <source>
        <dbReference type="ARBA" id="ARBA00008343"/>
    </source>
</evidence>
<evidence type="ECO:0000256" key="9">
    <source>
        <dbReference type="ARBA" id="ARBA00023295"/>
    </source>
</evidence>
<keyword evidence="9 11" id="KW-0326">Glycosidase</keyword>
<dbReference type="Gene3D" id="1.10.340.30">
    <property type="entry name" value="Hypothetical protein, domain 2"/>
    <property type="match status" value="1"/>
</dbReference>
<name>A0A218NNR5_9ARCH</name>
<dbReference type="CDD" id="cd00056">
    <property type="entry name" value="ENDO3c"/>
    <property type="match status" value="1"/>
</dbReference>
<keyword evidence="5 11" id="KW-0378">Hydrolase</keyword>
<dbReference type="GO" id="GO:0140078">
    <property type="term" value="F:class I DNA-(apurinic or apyrimidinic site) endonuclease activity"/>
    <property type="evidence" value="ECO:0007669"/>
    <property type="project" value="UniProtKB-EC"/>
</dbReference>
<evidence type="ECO:0000313" key="13">
    <source>
        <dbReference type="EMBL" id="ASI14102.1"/>
    </source>
</evidence>